<evidence type="ECO:0000256" key="3">
    <source>
        <dbReference type="RuleBase" id="RU362119"/>
    </source>
</evidence>
<comment type="caution">
    <text evidence="6">The sequence shown here is derived from an EMBL/GenBank/DDBJ whole genome shotgun (WGS) entry which is preliminary data.</text>
</comment>
<dbReference type="SUPFAM" id="SSF56300">
    <property type="entry name" value="Metallo-dependent phosphatases"/>
    <property type="match status" value="1"/>
</dbReference>
<dbReference type="InterPro" id="IPR036907">
    <property type="entry name" value="5'-Nucleotdase_C_sf"/>
</dbReference>
<protein>
    <submittedName>
        <fullName evidence="6">5'-nucleotidase C-terminal domain-containing protein</fullName>
    </submittedName>
</protein>
<evidence type="ECO:0000313" key="7">
    <source>
        <dbReference type="Proteomes" id="UP001073227"/>
    </source>
</evidence>
<dbReference type="Gene3D" id="3.60.21.10">
    <property type="match status" value="1"/>
</dbReference>
<dbReference type="PROSITE" id="PS51782">
    <property type="entry name" value="LYSM"/>
    <property type="match status" value="1"/>
</dbReference>
<keyword evidence="7" id="KW-1185">Reference proteome</keyword>
<proteinExistence type="inferred from homology"/>
<dbReference type="Proteomes" id="UP001073227">
    <property type="component" value="Unassembled WGS sequence"/>
</dbReference>
<comment type="similarity">
    <text evidence="1 3">Belongs to the 5'-nucleotidase family.</text>
</comment>
<feature type="region of interest" description="Disordered" evidence="4">
    <location>
        <begin position="544"/>
        <end position="570"/>
    </location>
</feature>
<reference evidence="6" key="1">
    <citation type="submission" date="2022-10" db="EMBL/GenBank/DDBJ databases">
        <title>Hoeflea sp. G2-23, isolated from marine algae.</title>
        <authorList>
            <person name="Kristyanto S."/>
            <person name="Kim J.M."/>
            <person name="Jeon C.O."/>
        </authorList>
    </citation>
    <scope>NUCLEOTIDE SEQUENCE</scope>
    <source>
        <strain evidence="6">G2-23</strain>
    </source>
</reference>
<feature type="compositionally biased region" description="Low complexity" evidence="4">
    <location>
        <begin position="548"/>
        <end position="561"/>
    </location>
</feature>
<organism evidence="6 7">
    <name type="scientific">Hoeflea algicola</name>
    <dbReference type="NCBI Taxonomy" id="2983763"/>
    <lineage>
        <taxon>Bacteria</taxon>
        <taxon>Pseudomonadati</taxon>
        <taxon>Pseudomonadota</taxon>
        <taxon>Alphaproteobacteria</taxon>
        <taxon>Hyphomicrobiales</taxon>
        <taxon>Rhizobiaceae</taxon>
        <taxon>Hoeflea</taxon>
    </lineage>
</organism>
<evidence type="ECO:0000256" key="1">
    <source>
        <dbReference type="ARBA" id="ARBA00006654"/>
    </source>
</evidence>
<dbReference type="InterPro" id="IPR004843">
    <property type="entry name" value="Calcineurin-like_PHP"/>
</dbReference>
<accession>A0ABT3Z908</accession>
<dbReference type="Pfam" id="PF02872">
    <property type="entry name" value="5_nucleotid_C"/>
    <property type="match status" value="1"/>
</dbReference>
<dbReference type="CDD" id="cd07409">
    <property type="entry name" value="MPP_CD73_N"/>
    <property type="match status" value="1"/>
</dbReference>
<dbReference type="InterPro" id="IPR006146">
    <property type="entry name" value="5'-Nucleotdase_CS"/>
</dbReference>
<evidence type="ECO:0000256" key="4">
    <source>
        <dbReference type="SAM" id="MobiDB-lite"/>
    </source>
</evidence>
<sequence>MNTFIKRALLSASVLGLSSGVALADFSLTILHINDWHSRIESNNKYESTCSAEDETEDKCFGGAARLVTAIAARRSAHEGDNVLLLNGGDNFQGSLFYTTYKGAAEAEFLNQMEFDAMTVGNHEFDDGEDALAPFLDVIKFPVLSANVTASAASKVGDRIQPSLVLEVGGEKIGIIGAVTTDTPEIASPGPNITIEDDIKTITAEVEKLKAQGINKIIALTHVGYVRDKEMIAQIPGIDVVVGGHSHSLLSNTDDKAEGPYPTMIDNPDGYKVPVTQAASYSKYLGEFTVTFDDNGVVKEAKGDPILLDSSVTPDEGVLARIKELGAPIEELKTRKVSESTKAIDGSRDTCRAGECEMGNLVTDAMLDRVADQGVTIAIQNGGGLRASIDAGEITMGEVLSVLPFQNTLATFQLKGADVIAALENGASQIEEGAGRFAQVAGLRYTFDKNAESGSRIVSVEVKDGDGFQPIDPNATYSVATNNYMRGGGDGYAVFASAGMNAYDFGPGLEQVVADYLAKNMPYTPTIEGRVIAAASAPMADEAKTEEAAPAAEPMVKVPEPLSGSTDLSTTAPTIATEAPAAAAEPVVKVPEPLAGSAELSTTAPTVASEAPAANDTTMAKDTDAAMAGKQHVIAAGDTLWDLAKTYLEDATMWKKIAEANPAAMSNNLTVGDTLNIPAQ</sequence>
<dbReference type="Gene3D" id="3.10.350.10">
    <property type="entry name" value="LysM domain"/>
    <property type="match status" value="1"/>
</dbReference>
<dbReference type="InterPro" id="IPR006179">
    <property type="entry name" value="5_nucleotidase/apyrase"/>
</dbReference>
<dbReference type="SUPFAM" id="SSF55816">
    <property type="entry name" value="5'-nucleotidase (syn. UDP-sugar hydrolase), C-terminal domain"/>
    <property type="match status" value="1"/>
</dbReference>
<evidence type="ECO:0000256" key="2">
    <source>
        <dbReference type="ARBA" id="ARBA00022729"/>
    </source>
</evidence>
<dbReference type="EMBL" id="JAOVZR010000001">
    <property type="protein sequence ID" value="MCY0148271.1"/>
    <property type="molecule type" value="Genomic_DNA"/>
</dbReference>
<dbReference type="RefSeq" id="WP_267653843.1">
    <property type="nucleotide sequence ID" value="NZ_JAOVZR010000001.1"/>
</dbReference>
<dbReference type="SMART" id="SM00257">
    <property type="entry name" value="LysM"/>
    <property type="match status" value="1"/>
</dbReference>
<gene>
    <name evidence="6" type="ORF">OEG84_11260</name>
</gene>
<dbReference type="Pfam" id="PF00149">
    <property type="entry name" value="Metallophos"/>
    <property type="match status" value="1"/>
</dbReference>
<name>A0ABT3Z908_9HYPH</name>
<dbReference type="PANTHER" id="PTHR11575:SF24">
    <property type="entry name" value="5'-NUCLEOTIDASE"/>
    <property type="match status" value="1"/>
</dbReference>
<dbReference type="InterPro" id="IPR036779">
    <property type="entry name" value="LysM_dom_sf"/>
</dbReference>
<evidence type="ECO:0000313" key="6">
    <source>
        <dbReference type="EMBL" id="MCY0148271.1"/>
    </source>
</evidence>
<keyword evidence="3" id="KW-0547">Nucleotide-binding</keyword>
<evidence type="ECO:0000259" key="5">
    <source>
        <dbReference type="PROSITE" id="PS51782"/>
    </source>
</evidence>
<dbReference type="Gene3D" id="3.90.780.10">
    <property type="entry name" value="5'-Nucleotidase, C-terminal domain"/>
    <property type="match status" value="1"/>
</dbReference>
<dbReference type="InterPro" id="IPR029052">
    <property type="entry name" value="Metallo-depent_PP-like"/>
</dbReference>
<dbReference type="PANTHER" id="PTHR11575">
    <property type="entry name" value="5'-NUCLEOTIDASE-RELATED"/>
    <property type="match status" value="1"/>
</dbReference>
<dbReference type="CDD" id="cd00118">
    <property type="entry name" value="LysM"/>
    <property type="match status" value="1"/>
</dbReference>
<dbReference type="Pfam" id="PF01476">
    <property type="entry name" value="LysM"/>
    <property type="match status" value="1"/>
</dbReference>
<feature type="domain" description="LysM" evidence="5">
    <location>
        <begin position="630"/>
        <end position="677"/>
    </location>
</feature>
<feature type="chain" id="PRO_5044985354" evidence="3">
    <location>
        <begin position="25"/>
        <end position="680"/>
    </location>
</feature>
<dbReference type="SUPFAM" id="SSF54106">
    <property type="entry name" value="LysM domain"/>
    <property type="match status" value="1"/>
</dbReference>
<dbReference type="PRINTS" id="PR01607">
    <property type="entry name" value="APYRASEFAMLY"/>
</dbReference>
<dbReference type="PROSITE" id="PS00785">
    <property type="entry name" value="5_NUCLEOTIDASE_1"/>
    <property type="match status" value="1"/>
</dbReference>
<dbReference type="InterPro" id="IPR008334">
    <property type="entry name" value="5'-Nucleotdase_C"/>
</dbReference>
<keyword evidence="3" id="KW-0378">Hydrolase</keyword>
<dbReference type="InterPro" id="IPR018392">
    <property type="entry name" value="LysM"/>
</dbReference>
<feature type="signal peptide" evidence="3">
    <location>
        <begin position="1"/>
        <end position="24"/>
    </location>
</feature>
<keyword evidence="2 3" id="KW-0732">Signal</keyword>
<dbReference type="PROSITE" id="PS00786">
    <property type="entry name" value="5_NUCLEOTIDASE_2"/>
    <property type="match status" value="1"/>
</dbReference>